<dbReference type="RefSeq" id="WP_016444390.1">
    <property type="nucleotide sequence ID" value="NZ_KE150266.1"/>
</dbReference>
<dbReference type="CDD" id="cd07381">
    <property type="entry name" value="MPP_CapA"/>
    <property type="match status" value="1"/>
</dbReference>
<dbReference type="InterPro" id="IPR019079">
    <property type="entry name" value="Capsule_synth_CapA"/>
</dbReference>
<dbReference type="InterPro" id="IPR029052">
    <property type="entry name" value="Metallo-depent_PP-like"/>
</dbReference>
<evidence type="ECO:0000313" key="4">
    <source>
        <dbReference type="EMBL" id="EPD31279.1"/>
    </source>
</evidence>
<accession>A0A9W5VWW0</accession>
<protein>
    <recommendedName>
        <fullName evidence="3">Capsule synthesis protein CapA domain-containing protein</fullName>
    </recommendedName>
</protein>
<feature type="signal peptide" evidence="2">
    <location>
        <begin position="1"/>
        <end position="27"/>
    </location>
</feature>
<evidence type="ECO:0000256" key="2">
    <source>
        <dbReference type="SAM" id="SignalP"/>
    </source>
</evidence>
<sequence>MKSFRPLIGLGLAAMIGLAACSPSHEADPALQTEFPLAVTQPTEPELAPVTFTVVGTGDVLSHMPVVQRSLQADGSYDYAPLVADIKPFIEGADLALCHQEVPLTRDEASAHGYPVFAAPAGWAESTATLGYDGCSTASNHSWDRGEDGLVETVQILQEKGLGAVGTSVSAEQAPIQYYEIERAGRRVLVAHLAFAYGLNYEYVPEVEQNPWLVNINNPGRMIELAKQARSEGADVVIVSAHGGIEYQAEPSNQQLEWAQELASSGVVDLYLGHHVHVPQPIQQFAGGVEGRGMWAFFGTGNLLSNMGPDMGWGTQNGYIAQATITVPAKGAAIVDEVGYTGLVLDTDTNHVYVAANYDQADHPGSLLSNEASAAFYGHLKEVMGDAKEITQAPAKPAVPARVIERR</sequence>
<evidence type="ECO:0000256" key="1">
    <source>
        <dbReference type="ARBA" id="ARBA00005662"/>
    </source>
</evidence>
<dbReference type="SUPFAM" id="SSF56300">
    <property type="entry name" value="Metallo-dependent phosphatases"/>
    <property type="match status" value="1"/>
</dbReference>
<feature type="domain" description="Capsule synthesis protein CapA" evidence="3">
    <location>
        <begin position="53"/>
        <end position="307"/>
    </location>
</feature>
<dbReference type="AlphaFoldDB" id="A0A9W5VWW0"/>
<keyword evidence="2" id="KW-0732">Signal</keyword>
<proteinExistence type="inferred from homology"/>
<dbReference type="PANTHER" id="PTHR33393">
    <property type="entry name" value="POLYGLUTAMINE SYNTHESIS ACCESSORY PROTEIN RV0574C-RELATED"/>
    <property type="match status" value="1"/>
</dbReference>
<dbReference type="OrthoDB" id="9810718at2"/>
<dbReference type="Gene3D" id="3.60.21.10">
    <property type="match status" value="1"/>
</dbReference>
<name>A0A9W5VWW0_9ACTO</name>
<dbReference type="PANTHER" id="PTHR33393:SF13">
    <property type="entry name" value="PGA BIOSYNTHESIS PROTEIN CAPA"/>
    <property type="match status" value="1"/>
</dbReference>
<comment type="similarity">
    <text evidence="1">Belongs to the CapA family.</text>
</comment>
<feature type="chain" id="PRO_5040729966" description="Capsule synthesis protein CapA domain-containing protein" evidence="2">
    <location>
        <begin position="28"/>
        <end position="407"/>
    </location>
</feature>
<keyword evidence="5" id="KW-1185">Reference proteome</keyword>
<comment type="caution">
    <text evidence="4">The sequence shown here is derived from an EMBL/GenBank/DDBJ whole genome shotgun (WGS) entry which is preliminary data.</text>
</comment>
<organism evidence="4 5">
    <name type="scientific">Gleimia europaea ACS-120-V-Col10b</name>
    <dbReference type="NCBI Taxonomy" id="883069"/>
    <lineage>
        <taxon>Bacteria</taxon>
        <taxon>Bacillati</taxon>
        <taxon>Actinomycetota</taxon>
        <taxon>Actinomycetes</taxon>
        <taxon>Actinomycetales</taxon>
        <taxon>Actinomycetaceae</taxon>
        <taxon>Gleimia</taxon>
    </lineage>
</organism>
<reference evidence="4 5" key="1">
    <citation type="submission" date="2013-05" db="EMBL/GenBank/DDBJ databases">
        <title>The Genome Sequence of Actinomyces europaeus ACS-120-V-COL10B.</title>
        <authorList>
            <consortium name="The Broad Institute Genomics Platform"/>
            <person name="Earl A."/>
            <person name="Ward D."/>
            <person name="Feldgarden M."/>
            <person name="Gevers D."/>
            <person name="Saerens B."/>
            <person name="Vaneechoutte M."/>
            <person name="Walker B."/>
            <person name="Young S."/>
            <person name="Zeng Q."/>
            <person name="Gargeya S."/>
            <person name="Fitzgerald M."/>
            <person name="Haas B."/>
            <person name="Abouelleil A."/>
            <person name="Allen A.W."/>
            <person name="Alvarado L."/>
            <person name="Arachchi H.M."/>
            <person name="Berlin A.M."/>
            <person name="Chapman S.B."/>
            <person name="Gainer-Dewar J."/>
            <person name="Goldberg J."/>
            <person name="Griggs A."/>
            <person name="Gujja S."/>
            <person name="Hansen M."/>
            <person name="Howarth C."/>
            <person name="Imamovic A."/>
            <person name="Ireland A."/>
            <person name="Larimer J."/>
            <person name="McCowan C."/>
            <person name="Murphy C."/>
            <person name="Pearson M."/>
            <person name="Poon T.W."/>
            <person name="Priest M."/>
            <person name="Roberts A."/>
            <person name="Saif S."/>
            <person name="Shea T."/>
            <person name="Sisk P."/>
            <person name="Sykes S."/>
            <person name="Wortman J."/>
            <person name="Nusbaum C."/>
            <person name="Birren B."/>
        </authorList>
    </citation>
    <scope>NUCLEOTIDE SEQUENCE [LARGE SCALE GENOMIC DNA]</scope>
    <source>
        <strain evidence="4 5">ACS-120-V-Col10b</strain>
    </source>
</reference>
<gene>
    <name evidence="4" type="ORF">HMPREF9238_01047</name>
</gene>
<dbReference type="Proteomes" id="UP000014387">
    <property type="component" value="Unassembled WGS sequence"/>
</dbReference>
<evidence type="ECO:0000259" key="3">
    <source>
        <dbReference type="SMART" id="SM00854"/>
    </source>
</evidence>
<dbReference type="InterPro" id="IPR052169">
    <property type="entry name" value="CW_Biosynth-Accessory"/>
</dbReference>
<evidence type="ECO:0000313" key="5">
    <source>
        <dbReference type="Proteomes" id="UP000014387"/>
    </source>
</evidence>
<dbReference type="Pfam" id="PF09587">
    <property type="entry name" value="PGA_cap"/>
    <property type="match status" value="1"/>
</dbReference>
<dbReference type="SMART" id="SM00854">
    <property type="entry name" value="PGA_cap"/>
    <property type="match status" value="1"/>
</dbReference>
<dbReference type="PROSITE" id="PS51257">
    <property type="entry name" value="PROKAR_LIPOPROTEIN"/>
    <property type="match status" value="1"/>
</dbReference>
<dbReference type="EMBL" id="AGWN01000001">
    <property type="protein sequence ID" value="EPD31279.1"/>
    <property type="molecule type" value="Genomic_DNA"/>
</dbReference>